<comment type="caution">
    <text evidence="9">Lacks conserved residue(s) required for the propagation of feature annotation.</text>
</comment>
<evidence type="ECO:0000313" key="11">
    <source>
        <dbReference type="Proteomes" id="UP001529510"/>
    </source>
</evidence>
<dbReference type="SUPFAM" id="SSF57424">
    <property type="entry name" value="LDL receptor-like module"/>
    <property type="match status" value="3"/>
</dbReference>
<dbReference type="InterPro" id="IPR002172">
    <property type="entry name" value="LDrepeatLR_classA_rpt"/>
</dbReference>
<keyword evidence="6 9" id="KW-1015">Disulfide bond</keyword>
<dbReference type="SMART" id="SM00192">
    <property type="entry name" value="LDLa"/>
    <property type="match status" value="3"/>
</dbReference>
<reference evidence="10 11" key="1">
    <citation type="submission" date="2024-05" db="EMBL/GenBank/DDBJ databases">
        <title>Genome sequencing and assembly of Indian major carp, Cirrhinus mrigala (Hamilton, 1822).</title>
        <authorList>
            <person name="Mohindra V."/>
            <person name="Chowdhury L.M."/>
            <person name="Lal K."/>
            <person name="Jena J.K."/>
        </authorList>
    </citation>
    <scope>NUCLEOTIDE SEQUENCE [LARGE SCALE GENOMIC DNA]</scope>
    <source>
        <strain evidence="10">CM1030</strain>
        <tissue evidence="10">Blood</tissue>
    </source>
</reference>
<comment type="subcellular location">
    <subcellularLocation>
        <location evidence="1">Membrane</location>
        <topology evidence="1">Single-pass membrane protein</topology>
    </subcellularLocation>
</comment>
<evidence type="ECO:0000256" key="6">
    <source>
        <dbReference type="ARBA" id="ARBA00023157"/>
    </source>
</evidence>
<evidence type="ECO:0000256" key="4">
    <source>
        <dbReference type="ARBA" id="ARBA00022989"/>
    </source>
</evidence>
<dbReference type="Gene3D" id="4.10.400.10">
    <property type="entry name" value="Low-density Lipoprotein Receptor"/>
    <property type="match status" value="3"/>
</dbReference>
<feature type="disulfide bond" evidence="9">
    <location>
        <begin position="102"/>
        <end position="114"/>
    </location>
</feature>
<feature type="non-terminal residue" evidence="10">
    <location>
        <position position="1"/>
    </location>
</feature>
<evidence type="ECO:0000256" key="3">
    <source>
        <dbReference type="ARBA" id="ARBA00022737"/>
    </source>
</evidence>
<keyword evidence="11" id="KW-1185">Reference proteome</keyword>
<evidence type="ECO:0008006" key="12">
    <source>
        <dbReference type="Google" id="ProtNLM"/>
    </source>
</evidence>
<proteinExistence type="predicted"/>
<feature type="disulfide bond" evidence="9">
    <location>
        <begin position="109"/>
        <end position="127"/>
    </location>
</feature>
<dbReference type="EMBL" id="JAMKFB020000024">
    <property type="protein sequence ID" value="KAL0156108.1"/>
    <property type="molecule type" value="Genomic_DNA"/>
</dbReference>
<keyword evidence="7" id="KW-0675">Receptor</keyword>
<keyword evidence="4" id="KW-1133">Transmembrane helix</keyword>
<keyword evidence="2" id="KW-0812">Transmembrane</keyword>
<keyword evidence="5" id="KW-0472">Membrane</keyword>
<keyword evidence="8" id="KW-0325">Glycoprotein</keyword>
<evidence type="ECO:0000256" key="5">
    <source>
        <dbReference type="ARBA" id="ARBA00023136"/>
    </source>
</evidence>
<dbReference type="PRINTS" id="PR00261">
    <property type="entry name" value="LDLRECEPTOR"/>
</dbReference>
<feature type="disulfide bond" evidence="9">
    <location>
        <begin position="66"/>
        <end position="84"/>
    </location>
</feature>
<dbReference type="CDD" id="cd00112">
    <property type="entry name" value="LDLa"/>
    <property type="match status" value="3"/>
</dbReference>
<evidence type="ECO:0000256" key="7">
    <source>
        <dbReference type="ARBA" id="ARBA00023170"/>
    </source>
</evidence>
<sequence length="136" mass="14393">SCSDGLWHCVGSPCPPPSPCEDSEFLCSGGSQRCIPSVWLCDNEDDCGDGSDEVCPSTCPPDQFRCTGGACLPLELRCNGHPDCADQSDEDFCAPTSPEPGCPAEEFRCANGRCLPAHKVCDGKLDCGFADDSDEH</sequence>
<dbReference type="InterPro" id="IPR023415">
    <property type="entry name" value="LDLR_class-A_CS"/>
</dbReference>
<evidence type="ECO:0000313" key="10">
    <source>
        <dbReference type="EMBL" id="KAL0156108.1"/>
    </source>
</evidence>
<comment type="caution">
    <text evidence="10">The sequence shown here is derived from an EMBL/GenBank/DDBJ whole genome shotgun (WGS) entry which is preliminary data.</text>
</comment>
<feature type="non-terminal residue" evidence="10">
    <location>
        <position position="136"/>
    </location>
</feature>
<gene>
    <name evidence="10" type="ORF">M9458_047354</name>
</gene>
<dbReference type="PANTHER" id="PTHR22722">
    <property type="entry name" value="LOW-DENSITY LIPOPROTEIN RECEPTOR-RELATED PROTEIN 2-RELATED"/>
    <property type="match status" value="1"/>
</dbReference>
<dbReference type="PROSITE" id="PS01209">
    <property type="entry name" value="LDLRA_1"/>
    <property type="match status" value="2"/>
</dbReference>
<accession>A0ABD0N714</accession>
<evidence type="ECO:0000256" key="9">
    <source>
        <dbReference type="PROSITE-ProRule" id="PRU00124"/>
    </source>
</evidence>
<evidence type="ECO:0000256" key="2">
    <source>
        <dbReference type="ARBA" id="ARBA00022692"/>
    </source>
</evidence>
<organism evidence="10 11">
    <name type="scientific">Cirrhinus mrigala</name>
    <name type="common">Mrigala</name>
    <dbReference type="NCBI Taxonomy" id="683832"/>
    <lineage>
        <taxon>Eukaryota</taxon>
        <taxon>Metazoa</taxon>
        <taxon>Chordata</taxon>
        <taxon>Craniata</taxon>
        <taxon>Vertebrata</taxon>
        <taxon>Euteleostomi</taxon>
        <taxon>Actinopterygii</taxon>
        <taxon>Neopterygii</taxon>
        <taxon>Teleostei</taxon>
        <taxon>Ostariophysi</taxon>
        <taxon>Cypriniformes</taxon>
        <taxon>Cyprinidae</taxon>
        <taxon>Labeoninae</taxon>
        <taxon>Labeonini</taxon>
        <taxon>Cirrhinus</taxon>
    </lineage>
</organism>
<evidence type="ECO:0000256" key="8">
    <source>
        <dbReference type="ARBA" id="ARBA00023180"/>
    </source>
</evidence>
<name>A0ABD0N714_CIRMR</name>
<dbReference type="Proteomes" id="UP001529510">
    <property type="component" value="Unassembled WGS sequence"/>
</dbReference>
<keyword evidence="3" id="KW-0677">Repeat</keyword>
<dbReference type="Pfam" id="PF00057">
    <property type="entry name" value="Ldl_recept_a"/>
    <property type="match status" value="3"/>
</dbReference>
<dbReference type="FunFam" id="4.10.400.10:FF:000065">
    <property type="entry name" value="Transmembrane protease serine 7"/>
    <property type="match status" value="1"/>
</dbReference>
<dbReference type="PROSITE" id="PS50068">
    <property type="entry name" value="LDLRA_2"/>
    <property type="match status" value="3"/>
</dbReference>
<dbReference type="GO" id="GO:0016020">
    <property type="term" value="C:membrane"/>
    <property type="evidence" value="ECO:0007669"/>
    <property type="project" value="UniProtKB-SubCell"/>
</dbReference>
<feature type="disulfide bond" evidence="9">
    <location>
        <begin position="78"/>
        <end position="93"/>
    </location>
</feature>
<dbReference type="InterPro" id="IPR051221">
    <property type="entry name" value="LDLR-related"/>
</dbReference>
<protein>
    <recommendedName>
        <fullName evidence="12">Low density lipoprotein receptor</fullName>
    </recommendedName>
</protein>
<evidence type="ECO:0000256" key="1">
    <source>
        <dbReference type="ARBA" id="ARBA00004167"/>
    </source>
</evidence>
<feature type="disulfide bond" evidence="9">
    <location>
        <begin position="59"/>
        <end position="71"/>
    </location>
</feature>
<dbReference type="AlphaFoldDB" id="A0ABD0N714"/>
<dbReference type="InterPro" id="IPR036055">
    <property type="entry name" value="LDL_receptor-like_sf"/>
</dbReference>